<feature type="transmembrane region" description="Helical" evidence="8">
    <location>
        <begin position="304"/>
        <end position="327"/>
    </location>
</feature>
<feature type="signal peptide" evidence="9">
    <location>
        <begin position="1"/>
        <end position="27"/>
    </location>
</feature>
<feature type="transmembrane region" description="Helical" evidence="8">
    <location>
        <begin position="51"/>
        <end position="72"/>
    </location>
</feature>
<evidence type="ECO:0000256" key="5">
    <source>
        <dbReference type="ARBA" id="ARBA00038039"/>
    </source>
</evidence>
<evidence type="ECO:0000256" key="3">
    <source>
        <dbReference type="ARBA" id="ARBA00022989"/>
    </source>
</evidence>
<dbReference type="PANTHER" id="PTHR16201">
    <property type="entry name" value="SEVEN TRANSMEMBRANE PROTEIN 1-RELATED"/>
    <property type="match status" value="1"/>
</dbReference>
<feature type="transmembrane region" description="Helical" evidence="8">
    <location>
        <begin position="112"/>
        <end position="133"/>
    </location>
</feature>
<evidence type="ECO:0000256" key="9">
    <source>
        <dbReference type="SAM" id="SignalP"/>
    </source>
</evidence>
<comment type="catalytic activity">
    <reaction evidence="6">
        <text>L-histidine(out) + L-arginine(in) = L-histidine(in) + L-arginine(out)</text>
        <dbReference type="Rhea" id="RHEA:71063"/>
        <dbReference type="ChEBI" id="CHEBI:32682"/>
        <dbReference type="ChEBI" id="CHEBI:57595"/>
    </reaction>
</comment>
<comment type="subcellular location">
    <subcellularLocation>
        <location evidence="1">Membrane</location>
        <topology evidence="1">Multi-pass membrane protein</topology>
    </subcellularLocation>
</comment>
<evidence type="ECO:0008006" key="12">
    <source>
        <dbReference type="Google" id="ProtNLM"/>
    </source>
</evidence>
<dbReference type="AlphaFoldDB" id="A0A316ZFD6"/>
<dbReference type="OrthoDB" id="8048523at2759"/>
<keyword evidence="4 8" id="KW-0472">Membrane</keyword>
<dbReference type="Proteomes" id="UP000245946">
    <property type="component" value="Unassembled WGS sequence"/>
</dbReference>
<dbReference type="InterPro" id="IPR051415">
    <property type="entry name" value="LAAT-1"/>
</dbReference>
<feature type="compositionally biased region" description="Low complexity" evidence="7">
    <location>
        <begin position="355"/>
        <end position="374"/>
    </location>
</feature>
<evidence type="ECO:0000256" key="8">
    <source>
        <dbReference type="SAM" id="Phobius"/>
    </source>
</evidence>
<evidence type="ECO:0000256" key="2">
    <source>
        <dbReference type="ARBA" id="ARBA00022692"/>
    </source>
</evidence>
<feature type="region of interest" description="Disordered" evidence="7">
    <location>
        <begin position="346"/>
        <end position="374"/>
    </location>
</feature>
<dbReference type="FunFam" id="1.20.1280.290:FF:000009">
    <property type="entry name" value="PQ loop repeat family protein"/>
    <property type="match status" value="1"/>
</dbReference>
<dbReference type="FunFam" id="1.20.1280.290:FF:000012">
    <property type="entry name" value="Vacuolar membrane PQ loop repeat protein"/>
    <property type="match status" value="1"/>
</dbReference>
<feature type="transmembrane region" description="Helical" evidence="8">
    <location>
        <begin position="198"/>
        <end position="216"/>
    </location>
</feature>
<feature type="region of interest" description="Disordered" evidence="7">
    <location>
        <begin position="163"/>
        <end position="186"/>
    </location>
</feature>
<keyword evidence="2 8" id="KW-0812">Transmembrane</keyword>
<keyword evidence="3 8" id="KW-1133">Transmembrane helix</keyword>
<dbReference type="SMART" id="SM00679">
    <property type="entry name" value="CTNS"/>
    <property type="match status" value="2"/>
</dbReference>
<accession>A0A316ZFD6</accession>
<dbReference type="Gene3D" id="1.20.1280.290">
    <property type="match status" value="2"/>
</dbReference>
<dbReference type="GO" id="GO:0034486">
    <property type="term" value="P:vacuolar transmembrane transport"/>
    <property type="evidence" value="ECO:0007669"/>
    <property type="project" value="UniProtKB-ARBA"/>
</dbReference>
<dbReference type="InterPro" id="IPR006603">
    <property type="entry name" value="PQ-loop_rpt"/>
</dbReference>
<dbReference type="GeneID" id="37272692"/>
<dbReference type="GO" id="GO:0015174">
    <property type="term" value="F:basic amino acid transmembrane transporter activity"/>
    <property type="evidence" value="ECO:0007669"/>
    <property type="project" value="UniProtKB-ARBA"/>
</dbReference>
<dbReference type="EMBL" id="KZ819289">
    <property type="protein sequence ID" value="PWN99065.1"/>
    <property type="molecule type" value="Genomic_DNA"/>
</dbReference>
<reference evidence="10 11" key="1">
    <citation type="journal article" date="2018" name="Mol. Biol. Evol.">
        <title>Broad Genomic Sampling Reveals a Smut Pathogenic Ancestry of the Fungal Clade Ustilaginomycotina.</title>
        <authorList>
            <person name="Kijpornyongpan T."/>
            <person name="Mondo S.J."/>
            <person name="Barry K."/>
            <person name="Sandor L."/>
            <person name="Lee J."/>
            <person name="Lipzen A."/>
            <person name="Pangilinan J."/>
            <person name="LaButti K."/>
            <person name="Hainaut M."/>
            <person name="Henrissat B."/>
            <person name="Grigoriev I.V."/>
            <person name="Spatafora J.W."/>
            <person name="Aime M.C."/>
        </authorList>
    </citation>
    <scope>NUCLEOTIDE SEQUENCE [LARGE SCALE GENOMIC DNA]</scope>
    <source>
        <strain evidence="10 11">MCA 4186</strain>
    </source>
</reference>
<dbReference type="Pfam" id="PF04193">
    <property type="entry name" value="PQ-loop"/>
    <property type="match status" value="2"/>
</dbReference>
<dbReference type="RefSeq" id="XP_025599344.1">
    <property type="nucleotide sequence ID" value="XM_025745148.1"/>
</dbReference>
<feature type="transmembrane region" description="Helical" evidence="8">
    <location>
        <begin position="84"/>
        <end position="106"/>
    </location>
</feature>
<keyword evidence="9" id="KW-0732">Signal</keyword>
<feature type="compositionally biased region" description="Low complexity" evidence="7">
    <location>
        <begin position="163"/>
        <end position="176"/>
    </location>
</feature>
<organism evidence="10 11">
    <name type="scientific">Tilletiopsis washingtonensis</name>
    <dbReference type="NCBI Taxonomy" id="58919"/>
    <lineage>
        <taxon>Eukaryota</taxon>
        <taxon>Fungi</taxon>
        <taxon>Dikarya</taxon>
        <taxon>Basidiomycota</taxon>
        <taxon>Ustilaginomycotina</taxon>
        <taxon>Exobasidiomycetes</taxon>
        <taxon>Entylomatales</taxon>
        <taxon>Entylomatales incertae sedis</taxon>
        <taxon>Tilletiopsis</taxon>
    </lineage>
</organism>
<dbReference type="PANTHER" id="PTHR16201:SF44">
    <property type="entry name" value="SEVEN TRANSMEMBRANE PROTEIN 1"/>
    <property type="match status" value="1"/>
</dbReference>
<comment type="similarity">
    <text evidence="5">Belongs to the laat-1 family.</text>
</comment>
<name>A0A316ZFD6_9BASI</name>
<evidence type="ECO:0000256" key="1">
    <source>
        <dbReference type="ARBA" id="ARBA00004141"/>
    </source>
</evidence>
<proteinExistence type="inferred from homology"/>
<feature type="transmembrane region" description="Helical" evidence="8">
    <location>
        <begin position="273"/>
        <end position="292"/>
    </location>
</feature>
<dbReference type="GO" id="GO:0098852">
    <property type="term" value="C:lytic vacuole membrane"/>
    <property type="evidence" value="ECO:0007669"/>
    <property type="project" value="UniProtKB-ARBA"/>
</dbReference>
<evidence type="ECO:0000256" key="7">
    <source>
        <dbReference type="SAM" id="MobiDB-lite"/>
    </source>
</evidence>
<gene>
    <name evidence="10" type="ORF">FA09DRAFT_359672</name>
</gene>
<sequence>MALSAYALPRALALGLLLVAACSSSQAAPLGLVSVTKPPSGGAGAPLSNDEWSSIVGWISVACWIWPSWSQLLENHINKSGEGLSILFVYLWLAGDALNMIGAMRLHLLPTMIVLAGYYCLCDVVLIWQYYYYRRYWDYYHPSAVASESTSLLPPSSSGGAANSSAISAPGGASASHISVPPKSPEPRSDWRLEALKYMAAFGLVVGAGVAAWAVSEYQGSKHTGNKPPPSAPSGEWKWDAQISGWASAALYLSSRIPQLFKNVETHCEGLSFSLFLFAVGGNLTYVLSIVLKSTDRDYLIENASWIVGSLGTVLLDFGVLAQFFLYRGAREADRLAAAEARANGGVAPPSAAQTAVPTSGATATATAGMPSAP</sequence>
<evidence type="ECO:0000256" key="4">
    <source>
        <dbReference type="ARBA" id="ARBA00023136"/>
    </source>
</evidence>
<evidence type="ECO:0000256" key="6">
    <source>
        <dbReference type="ARBA" id="ARBA00050768"/>
    </source>
</evidence>
<evidence type="ECO:0000313" key="10">
    <source>
        <dbReference type="EMBL" id="PWN99065.1"/>
    </source>
</evidence>
<feature type="chain" id="PRO_5016443789" description="PQ-loop-domain-containing protein" evidence="9">
    <location>
        <begin position="28"/>
        <end position="374"/>
    </location>
</feature>
<evidence type="ECO:0000313" key="11">
    <source>
        <dbReference type="Proteomes" id="UP000245946"/>
    </source>
</evidence>
<protein>
    <recommendedName>
        <fullName evidence="12">PQ-loop-domain-containing protein</fullName>
    </recommendedName>
</protein>
<keyword evidence="11" id="KW-1185">Reference proteome</keyword>